<feature type="compositionally biased region" description="Low complexity" evidence="1">
    <location>
        <begin position="39"/>
        <end position="49"/>
    </location>
</feature>
<dbReference type="PANTHER" id="PTHR37283">
    <property type="entry name" value="PH DOMAIN-CONTAINING PROTEIN YHR131C"/>
    <property type="match status" value="1"/>
</dbReference>
<dbReference type="Proteomes" id="UP000305067">
    <property type="component" value="Unassembled WGS sequence"/>
</dbReference>
<evidence type="ECO:0000313" key="2">
    <source>
        <dbReference type="EMBL" id="TFL06328.1"/>
    </source>
</evidence>
<reference evidence="2 3" key="1">
    <citation type="journal article" date="2019" name="Nat. Ecol. Evol.">
        <title>Megaphylogeny resolves global patterns of mushroom evolution.</title>
        <authorList>
            <person name="Varga T."/>
            <person name="Krizsan K."/>
            <person name="Foldi C."/>
            <person name="Dima B."/>
            <person name="Sanchez-Garcia M."/>
            <person name="Sanchez-Ramirez S."/>
            <person name="Szollosi G.J."/>
            <person name="Szarkandi J.G."/>
            <person name="Papp V."/>
            <person name="Albert L."/>
            <person name="Andreopoulos W."/>
            <person name="Angelini C."/>
            <person name="Antonin V."/>
            <person name="Barry K.W."/>
            <person name="Bougher N.L."/>
            <person name="Buchanan P."/>
            <person name="Buyck B."/>
            <person name="Bense V."/>
            <person name="Catcheside P."/>
            <person name="Chovatia M."/>
            <person name="Cooper J."/>
            <person name="Damon W."/>
            <person name="Desjardin D."/>
            <person name="Finy P."/>
            <person name="Geml J."/>
            <person name="Haridas S."/>
            <person name="Hughes K."/>
            <person name="Justo A."/>
            <person name="Karasinski D."/>
            <person name="Kautmanova I."/>
            <person name="Kiss B."/>
            <person name="Kocsube S."/>
            <person name="Kotiranta H."/>
            <person name="LaButti K.M."/>
            <person name="Lechner B.E."/>
            <person name="Liimatainen K."/>
            <person name="Lipzen A."/>
            <person name="Lukacs Z."/>
            <person name="Mihaltcheva S."/>
            <person name="Morgado L.N."/>
            <person name="Niskanen T."/>
            <person name="Noordeloos M.E."/>
            <person name="Ohm R.A."/>
            <person name="Ortiz-Santana B."/>
            <person name="Ovrebo C."/>
            <person name="Racz N."/>
            <person name="Riley R."/>
            <person name="Savchenko A."/>
            <person name="Shiryaev A."/>
            <person name="Soop K."/>
            <person name="Spirin V."/>
            <person name="Szebenyi C."/>
            <person name="Tomsovsky M."/>
            <person name="Tulloss R.E."/>
            <person name="Uehling J."/>
            <person name="Grigoriev I.V."/>
            <person name="Vagvolgyi C."/>
            <person name="Papp T."/>
            <person name="Martin F.M."/>
            <person name="Miettinen O."/>
            <person name="Hibbett D.S."/>
            <person name="Nagy L.G."/>
        </authorList>
    </citation>
    <scope>NUCLEOTIDE SEQUENCE [LARGE SCALE GENOMIC DNA]</scope>
    <source>
        <strain evidence="2 3">CBS 309.79</strain>
    </source>
</reference>
<dbReference type="EMBL" id="ML178815">
    <property type="protein sequence ID" value="TFL06328.1"/>
    <property type="molecule type" value="Genomic_DNA"/>
</dbReference>
<evidence type="ECO:0000256" key="1">
    <source>
        <dbReference type="SAM" id="MobiDB-lite"/>
    </source>
</evidence>
<feature type="compositionally biased region" description="Low complexity" evidence="1">
    <location>
        <begin position="102"/>
        <end position="136"/>
    </location>
</feature>
<organism evidence="2 3">
    <name type="scientific">Pterulicium gracile</name>
    <dbReference type="NCBI Taxonomy" id="1884261"/>
    <lineage>
        <taxon>Eukaryota</taxon>
        <taxon>Fungi</taxon>
        <taxon>Dikarya</taxon>
        <taxon>Basidiomycota</taxon>
        <taxon>Agaricomycotina</taxon>
        <taxon>Agaricomycetes</taxon>
        <taxon>Agaricomycetidae</taxon>
        <taxon>Agaricales</taxon>
        <taxon>Pleurotineae</taxon>
        <taxon>Pterulaceae</taxon>
        <taxon>Pterulicium</taxon>
    </lineage>
</organism>
<proteinExistence type="predicted"/>
<dbReference type="AlphaFoldDB" id="A0A5C3QYA1"/>
<feature type="region of interest" description="Disordered" evidence="1">
    <location>
        <begin position="1"/>
        <end position="157"/>
    </location>
</feature>
<dbReference type="Gene3D" id="2.30.29.30">
    <property type="entry name" value="Pleckstrin-homology domain (PH domain)/Phosphotyrosine-binding domain (PTB)"/>
    <property type="match status" value="1"/>
</dbReference>
<dbReference type="PANTHER" id="PTHR37283:SF1">
    <property type="entry name" value="PH DOMAIN-CONTAINING PROTEIN YHR131C"/>
    <property type="match status" value="1"/>
</dbReference>
<dbReference type="SUPFAM" id="SSF50729">
    <property type="entry name" value="PH domain-like"/>
    <property type="match status" value="1"/>
</dbReference>
<dbReference type="InterPro" id="IPR011993">
    <property type="entry name" value="PH-like_dom_sf"/>
</dbReference>
<feature type="compositionally biased region" description="Basic and acidic residues" evidence="1">
    <location>
        <begin position="1"/>
        <end position="16"/>
    </location>
</feature>
<evidence type="ECO:0008006" key="4">
    <source>
        <dbReference type="Google" id="ProtNLM"/>
    </source>
</evidence>
<sequence length="276" mass="29494">MKWEEEEARARPEGESHIGPSRDTTPPRPSPLSQNEPYSNSSPSRSRLSVTNLLKPVRKHQRSRSSDPRASPSSANASPRASLSTSRPSLQDNGGSSGSGGNSSSVNLSAPTRSSVSSSRSSFSSITRSRAASSATNPSERADSPLGKLSPDSPVAPPKAADLVRAYTLQGAESGLGNDYLKRKNVIRARMEGEQFLLQAKDVAAVIEWIEGIHAGTNVSLDLDERPMPRGPLFPRYVACLCTLTVGSKLTLMLLQAKTQACATPRTRTDPCARAR</sequence>
<dbReference type="OrthoDB" id="5865767at2759"/>
<keyword evidence="3" id="KW-1185">Reference proteome</keyword>
<protein>
    <recommendedName>
        <fullName evidence="4">PH domain-containing protein</fullName>
    </recommendedName>
</protein>
<feature type="compositionally biased region" description="Low complexity" evidence="1">
    <location>
        <begin position="68"/>
        <end position="84"/>
    </location>
</feature>
<dbReference type="STRING" id="1884261.A0A5C3QYA1"/>
<gene>
    <name evidence="2" type="ORF">BDV98DRAFT_498634</name>
</gene>
<name>A0A5C3QYA1_9AGAR</name>
<accession>A0A5C3QYA1</accession>
<evidence type="ECO:0000313" key="3">
    <source>
        <dbReference type="Proteomes" id="UP000305067"/>
    </source>
</evidence>